<reference evidence="1" key="1">
    <citation type="submission" date="2020-03" db="EMBL/GenBank/DDBJ databases">
        <title>Hybrid Assembly of Korean Phytophthora infestans isolates.</title>
        <authorList>
            <person name="Prokchorchik M."/>
            <person name="Lee Y."/>
            <person name="Seo J."/>
            <person name="Cho J.-H."/>
            <person name="Park Y.-E."/>
            <person name="Jang D.-C."/>
            <person name="Im J.-S."/>
            <person name="Choi J.-G."/>
            <person name="Park H.-J."/>
            <person name="Lee G.-B."/>
            <person name="Lee Y.-G."/>
            <person name="Hong S.-Y."/>
            <person name="Cho K."/>
            <person name="Sohn K.H."/>
        </authorList>
    </citation>
    <scope>NUCLEOTIDE SEQUENCE</scope>
    <source>
        <strain evidence="1">KR_2_A2</strain>
    </source>
</reference>
<name>A0A8S9USJ1_PHYIN</name>
<evidence type="ECO:0000313" key="2">
    <source>
        <dbReference type="Proteomes" id="UP000704712"/>
    </source>
</evidence>
<accession>A0A8S9USJ1</accession>
<proteinExistence type="predicted"/>
<gene>
    <name evidence="1" type="ORF">GN958_ATG06821</name>
</gene>
<organism evidence="1 2">
    <name type="scientific">Phytophthora infestans</name>
    <name type="common">Potato late blight agent</name>
    <name type="synonym">Botrytis infestans</name>
    <dbReference type="NCBI Taxonomy" id="4787"/>
    <lineage>
        <taxon>Eukaryota</taxon>
        <taxon>Sar</taxon>
        <taxon>Stramenopiles</taxon>
        <taxon>Oomycota</taxon>
        <taxon>Peronosporomycetes</taxon>
        <taxon>Peronosporales</taxon>
        <taxon>Peronosporaceae</taxon>
        <taxon>Phytophthora</taxon>
    </lineage>
</organism>
<dbReference type="EMBL" id="JAACNO010000931">
    <property type="protein sequence ID" value="KAF4143966.1"/>
    <property type="molecule type" value="Genomic_DNA"/>
</dbReference>
<dbReference type="AlphaFoldDB" id="A0A8S9USJ1"/>
<sequence>MLQVAEISARELSDAKPPVFTTTLDKPVPLSAALQLWRLPKTRILVVIKPKISLPTVLSSMPEHLSTSAMLQ</sequence>
<comment type="caution">
    <text evidence="1">The sequence shown here is derived from an EMBL/GenBank/DDBJ whole genome shotgun (WGS) entry which is preliminary data.</text>
</comment>
<dbReference type="Proteomes" id="UP000704712">
    <property type="component" value="Unassembled WGS sequence"/>
</dbReference>
<protein>
    <submittedName>
        <fullName evidence="1">Uncharacterized protein</fullName>
    </submittedName>
</protein>
<evidence type="ECO:0000313" key="1">
    <source>
        <dbReference type="EMBL" id="KAF4143966.1"/>
    </source>
</evidence>